<keyword evidence="1" id="KW-0812">Transmembrane</keyword>
<keyword evidence="1" id="KW-1133">Transmembrane helix</keyword>
<feature type="transmembrane region" description="Helical" evidence="1">
    <location>
        <begin position="20"/>
        <end position="42"/>
    </location>
</feature>
<proteinExistence type="predicted"/>
<evidence type="ECO:0000256" key="1">
    <source>
        <dbReference type="SAM" id="Phobius"/>
    </source>
</evidence>
<evidence type="ECO:0000313" key="3">
    <source>
        <dbReference type="Proteomes" id="UP001597393"/>
    </source>
</evidence>
<feature type="transmembrane region" description="Helical" evidence="1">
    <location>
        <begin position="368"/>
        <end position="389"/>
    </location>
</feature>
<dbReference type="Proteomes" id="UP001597393">
    <property type="component" value="Unassembled WGS sequence"/>
</dbReference>
<feature type="transmembrane region" description="Helical" evidence="1">
    <location>
        <begin position="216"/>
        <end position="247"/>
    </location>
</feature>
<dbReference type="PANTHER" id="PTHR34219">
    <property type="entry name" value="IRON-REGULATED INNER MEMBRANE PROTEIN-RELATED"/>
    <property type="match status" value="1"/>
</dbReference>
<protein>
    <submittedName>
        <fullName evidence="2">PepSY-associated TM helix domain-containing protein</fullName>
    </submittedName>
</protein>
<accession>A0ABW5NK47</accession>
<name>A0ABW5NK47_9SPHI</name>
<dbReference type="InterPro" id="IPR005625">
    <property type="entry name" value="PepSY-ass_TM"/>
</dbReference>
<dbReference type="RefSeq" id="WP_380869595.1">
    <property type="nucleotide sequence ID" value="NZ_JBHUMA010000006.1"/>
</dbReference>
<evidence type="ECO:0000313" key="2">
    <source>
        <dbReference type="EMBL" id="MFD2599469.1"/>
    </source>
</evidence>
<keyword evidence="3" id="KW-1185">Reference proteome</keyword>
<organism evidence="2 3">
    <name type="scientific">Sphingobacterium corticis</name>
    <dbReference type="NCBI Taxonomy" id="1812823"/>
    <lineage>
        <taxon>Bacteria</taxon>
        <taxon>Pseudomonadati</taxon>
        <taxon>Bacteroidota</taxon>
        <taxon>Sphingobacteriia</taxon>
        <taxon>Sphingobacteriales</taxon>
        <taxon>Sphingobacteriaceae</taxon>
        <taxon>Sphingobacterium</taxon>
    </lineage>
</organism>
<comment type="caution">
    <text evidence="2">The sequence shown here is derived from an EMBL/GenBank/DDBJ whole genome shotgun (WGS) entry which is preliminary data.</text>
</comment>
<dbReference type="PANTHER" id="PTHR34219:SF3">
    <property type="entry name" value="BLL7967 PROTEIN"/>
    <property type="match status" value="1"/>
</dbReference>
<feature type="transmembrane region" description="Helical" evidence="1">
    <location>
        <begin position="163"/>
        <end position="184"/>
    </location>
</feature>
<dbReference type="Pfam" id="PF03929">
    <property type="entry name" value="PepSY_TM"/>
    <property type="match status" value="1"/>
</dbReference>
<sequence>MSLKKKKKSFFKYWSAKLHLWFGLAVGIPVVIISITGALYVFKDEVENFTRQDVIYHHEPNIGSKKLIPISVLAERVAKACPEDYPLHWVDVPTDVTRSYKYYYYEHNPDAWNYFDETVIYKTIYVNPFSGEVLRVYDEKMGFFNIVKMIHFSFLLKSEWGKYVVGIPVCLFVIMLITGVVLWWPRNKAGRKQRFQFAWKSTTKPKRKNYDLHNILGFYSSIFALIFAITGLFYCFFIVQAMVYVVFSGGETVYPDRSHITTTAPESERTLYTLDSIANQVKRLYPDSYQFSLDLGDEHMDDHVHPNFEVYVKHLSYSYHKASHIVFDEHSGELLHIHDHNDKNLGEKMVSANYDIHVGSVFNLPTKIIAFLVSLICASLPITGFMIWYGRRKKLLKD</sequence>
<gene>
    <name evidence="2" type="ORF">ACFSQ3_10945</name>
</gene>
<keyword evidence="1" id="KW-0472">Membrane</keyword>
<dbReference type="EMBL" id="JBHUMA010000006">
    <property type="protein sequence ID" value="MFD2599469.1"/>
    <property type="molecule type" value="Genomic_DNA"/>
</dbReference>
<reference evidence="3" key="1">
    <citation type="journal article" date="2019" name="Int. J. Syst. Evol. Microbiol.">
        <title>The Global Catalogue of Microorganisms (GCM) 10K type strain sequencing project: providing services to taxonomists for standard genome sequencing and annotation.</title>
        <authorList>
            <consortium name="The Broad Institute Genomics Platform"/>
            <consortium name="The Broad Institute Genome Sequencing Center for Infectious Disease"/>
            <person name="Wu L."/>
            <person name="Ma J."/>
        </authorList>
    </citation>
    <scope>NUCLEOTIDE SEQUENCE [LARGE SCALE GENOMIC DNA]</scope>
    <source>
        <strain evidence="3">KCTC 42248</strain>
    </source>
</reference>